<dbReference type="Proteomes" id="UP000324194">
    <property type="component" value="Chromosome 1"/>
</dbReference>
<keyword evidence="1" id="KW-0547">Nucleotide-binding</keyword>
<comment type="catalytic activity">
    <reaction evidence="1">
        <text>1,6-anhydro-N-acetyl-beta-muramate + ATP + H2O = N-acetyl-D-muramate 6-phosphate + ADP + H(+)</text>
        <dbReference type="Rhea" id="RHEA:24952"/>
        <dbReference type="ChEBI" id="CHEBI:15377"/>
        <dbReference type="ChEBI" id="CHEBI:15378"/>
        <dbReference type="ChEBI" id="CHEBI:30616"/>
        <dbReference type="ChEBI" id="CHEBI:58690"/>
        <dbReference type="ChEBI" id="CHEBI:58722"/>
        <dbReference type="ChEBI" id="CHEBI:456216"/>
        <dbReference type="EC" id="2.7.1.170"/>
    </reaction>
</comment>
<keyword evidence="1 2" id="KW-0418">Kinase</keyword>
<gene>
    <name evidence="1 2" type="primary">anmK</name>
    <name evidence="2" type="ORF">AQUSIP_04190</name>
</gene>
<dbReference type="Pfam" id="PF03702">
    <property type="entry name" value="AnmK"/>
    <property type="match status" value="1"/>
</dbReference>
<comment type="pathway">
    <text evidence="1">Amino-sugar metabolism; 1,6-anhydro-N-acetylmuramate degradation.</text>
</comment>
<dbReference type="AlphaFoldDB" id="A0A5E4PF54"/>
<dbReference type="EC" id="2.7.1.170" evidence="1"/>
<dbReference type="UniPathway" id="UPA00343"/>
<dbReference type="GO" id="GO:0009254">
    <property type="term" value="P:peptidoglycan turnover"/>
    <property type="evidence" value="ECO:0007669"/>
    <property type="project" value="UniProtKB-UniRule"/>
</dbReference>
<name>A0A5E4PF54_9COXI</name>
<dbReference type="UniPathway" id="UPA00544"/>
<dbReference type="NCBIfam" id="NF007148">
    <property type="entry name" value="PRK09585.3-2"/>
    <property type="match status" value="1"/>
</dbReference>
<dbReference type="SUPFAM" id="SSF53067">
    <property type="entry name" value="Actin-like ATPase domain"/>
    <property type="match status" value="1"/>
</dbReference>
<sequence length="370" mass="40221">MKDLYIGLMSGTSADGIDAALVDFSRPVPAVEATYYTPYAQELKNKILALCHRGENEIHRLGELDVLLGKEFASAVNHLLNKNSIRPQSIKAIGSHGQTVRHHPHPPFRFTLQIGDPNTIAAETGITTVADFRRKDIAHGGQGAPLVPAFHQHVFASAAVHRAIVNIGGIANATILKRNHPDVIGFDTGPGNVLMDAWIHLHHNQNHDTNGAWGAQGTLHTELLASLLKHDFFQLPPPKSTGREQFHLEWLNSQLRPFAKNIPAADVQTTLVELTARSIIESVQQQLSGGEILVCGGGTHNAFLMSRLRDLAAPRFIVDTTIKYGLDPDWIEATAFAWLARQTINRKTGNLPGATGASKAVILGGIYYGS</sequence>
<evidence type="ECO:0000256" key="1">
    <source>
        <dbReference type="HAMAP-Rule" id="MF_01270"/>
    </source>
</evidence>
<dbReference type="InterPro" id="IPR043129">
    <property type="entry name" value="ATPase_NBD"/>
</dbReference>
<dbReference type="PANTHER" id="PTHR30605:SF0">
    <property type="entry name" value="ANHYDRO-N-ACETYLMURAMIC ACID KINASE"/>
    <property type="match status" value="1"/>
</dbReference>
<dbReference type="GO" id="GO:0006040">
    <property type="term" value="P:amino sugar metabolic process"/>
    <property type="evidence" value="ECO:0007669"/>
    <property type="project" value="InterPro"/>
</dbReference>
<dbReference type="NCBIfam" id="NF007139">
    <property type="entry name" value="PRK09585.1-3"/>
    <property type="match status" value="1"/>
</dbReference>
<dbReference type="KEGG" id="asip:AQUSIP_04190"/>
<dbReference type="InterPro" id="IPR005338">
    <property type="entry name" value="Anhydro_N_Ac-Mur_kinase"/>
</dbReference>
<organism evidence="2 3">
    <name type="scientific">Aquicella siphonis</name>
    <dbReference type="NCBI Taxonomy" id="254247"/>
    <lineage>
        <taxon>Bacteria</taxon>
        <taxon>Pseudomonadati</taxon>
        <taxon>Pseudomonadota</taxon>
        <taxon>Gammaproteobacteria</taxon>
        <taxon>Legionellales</taxon>
        <taxon>Coxiellaceae</taxon>
        <taxon>Aquicella</taxon>
    </lineage>
</organism>
<dbReference type="GO" id="GO:0005524">
    <property type="term" value="F:ATP binding"/>
    <property type="evidence" value="ECO:0007669"/>
    <property type="project" value="UniProtKB-UniRule"/>
</dbReference>
<dbReference type="PANTHER" id="PTHR30605">
    <property type="entry name" value="ANHYDRO-N-ACETYLMURAMIC ACID KINASE"/>
    <property type="match status" value="1"/>
</dbReference>
<accession>A0A5E4PF54</accession>
<dbReference type="GO" id="GO:0016773">
    <property type="term" value="F:phosphotransferase activity, alcohol group as acceptor"/>
    <property type="evidence" value="ECO:0007669"/>
    <property type="project" value="UniProtKB-UniRule"/>
</dbReference>
<reference evidence="2 3" key="1">
    <citation type="submission" date="2019-08" db="EMBL/GenBank/DDBJ databases">
        <authorList>
            <person name="Guy L."/>
        </authorList>
    </citation>
    <scope>NUCLEOTIDE SEQUENCE [LARGE SCALE GENOMIC DNA]</scope>
    <source>
        <strain evidence="2 3">SGT-108</strain>
    </source>
</reference>
<keyword evidence="1" id="KW-0808">Transferase</keyword>
<evidence type="ECO:0000313" key="2">
    <source>
        <dbReference type="EMBL" id="VVC75142.1"/>
    </source>
</evidence>
<dbReference type="HAMAP" id="MF_01270">
    <property type="entry name" value="AnhMurNAc_kinase"/>
    <property type="match status" value="1"/>
</dbReference>
<proteinExistence type="inferred from homology"/>
<protein>
    <recommendedName>
        <fullName evidence="1">Anhydro-N-acetylmuramic acid kinase</fullName>
        <ecNumber evidence="1">2.7.1.170</ecNumber>
    </recommendedName>
    <alternativeName>
        <fullName evidence="1">AnhMurNAc kinase</fullName>
    </alternativeName>
</protein>
<dbReference type="RefSeq" id="WP_148338174.1">
    <property type="nucleotide sequence ID" value="NZ_LR699119.1"/>
</dbReference>
<dbReference type="CDD" id="cd24050">
    <property type="entry name" value="ASKHA_NBD_ANMK"/>
    <property type="match status" value="1"/>
</dbReference>
<keyword evidence="3" id="KW-1185">Reference proteome</keyword>
<evidence type="ECO:0000313" key="3">
    <source>
        <dbReference type="Proteomes" id="UP000324194"/>
    </source>
</evidence>
<dbReference type="GO" id="GO:0016301">
    <property type="term" value="F:kinase activity"/>
    <property type="evidence" value="ECO:0007669"/>
    <property type="project" value="UniProtKB-KW"/>
</dbReference>
<keyword evidence="1" id="KW-0067">ATP-binding</keyword>
<keyword evidence="1" id="KW-0119">Carbohydrate metabolism</keyword>
<dbReference type="OrthoDB" id="9763949at2"/>
<comment type="pathway">
    <text evidence="1">Cell wall biogenesis; peptidoglycan recycling.</text>
</comment>
<comment type="function">
    <text evidence="1">Catalyzes the specific phosphorylation of 1,6-anhydro-N-acetylmuramic acid (anhMurNAc) with the simultaneous cleavage of the 1,6-anhydro ring, generating MurNAc-6-P. Is required for the utilization of anhMurNAc either imported from the medium or derived from its own cell wall murein, and thus plays a role in cell wall recycling.</text>
</comment>
<comment type="similarity">
    <text evidence="1">Belongs to the anhydro-N-acetylmuramic acid kinase family.</text>
</comment>
<feature type="binding site" evidence="1">
    <location>
        <begin position="11"/>
        <end position="18"/>
    </location>
    <ligand>
        <name>ATP</name>
        <dbReference type="ChEBI" id="CHEBI:30616"/>
    </ligand>
</feature>
<dbReference type="EMBL" id="LR699119">
    <property type="protein sequence ID" value="VVC75142.1"/>
    <property type="molecule type" value="Genomic_DNA"/>
</dbReference>
<dbReference type="GO" id="GO:0097175">
    <property type="term" value="P:1,6-anhydro-N-acetyl-beta-muramic acid catabolic process"/>
    <property type="evidence" value="ECO:0007669"/>
    <property type="project" value="UniProtKB-UniRule"/>
</dbReference>
<dbReference type="Gene3D" id="3.30.420.40">
    <property type="match status" value="2"/>
</dbReference>